<gene>
    <name evidence="6" type="ORF">PECAL_1P01930</name>
    <name evidence="7" type="ORF">PECAL_5P01940</name>
</gene>
<dbReference type="SUPFAM" id="SSF51905">
    <property type="entry name" value="FAD/NAD(P)-binding domain"/>
    <property type="match status" value="1"/>
</dbReference>
<dbReference type="InterPro" id="IPR036188">
    <property type="entry name" value="FAD/NAD-bd_sf"/>
</dbReference>
<feature type="domain" description="Amine oxidase" evidence="5">
    <location>
        <begin position="76"/>
        <end position="500"/>
    </location>
</feature>
<evidence type="ECO:0000259" key="4">
    <source>
        <dbReference type="Pfam" id="PF01134"/>
    </source>
</evidence>
<dbReference type="Pfam" id="PF01134">
    <property type="entry name" value="GIDA"/>
    <property type="match status" value="1"/>
</dbReference>
<evidence type="ECO:0000313" key="6">
    <source>
        <dbReference type="EMBL" id="CAH0363855.1"/>
    </source>
</evidence>
<evidence type="ECO:0000256" key="2">
    <source>
        <dbReference type="ARBA" id="ARBA00022630"/>
    </source>
</evidence>
<keyword evidence="2" id="KW-0285">Flavoprotein</keyword>
<dbReference type="AlphaFoldDB" id="A0A8J2WD45"/>
<keyword evidence="8" id="KW-1185">Reference proteome</keyword>
<comment type="caution">
    <text evidence="6">The sequence shown here is derived from an EMBL/GenBank/DDBJ whole genome shotgun (WGS) entry which is preliminary data.</text>
</comment>
<dbReference type="InterPro" id="IPR002937">
    <property type="entry name" value="Amino_oxidase"/>
</dbReference>
<dbReference type="Proteomes" id="UP000789595">
    <property type="component" value="Unassembled WGS sequence"/>
</dbReference>
<name>A0A8J2WD45_9STRA</name>
<proteinExistence type="predicted"/>
<evidence type="ECO:0000256" key="1">
    <source>
        <dbReference type="ARBA" id="ARBA00001974"/>
    </source>
</evidence>
<accession>A0A8J2WD45</accession>
<dbReference type="PANTHER" id="PTHR42923">
    <property type="entry name" value="PROTOPORPHYRINOGEN OXIDASE"/>
    <property type="match status" value="1"/>
</dbReference>
<dbReference type="InterPro" id="IPR040131">
    <property type="entry name" value="MnmG_N"/>
</dbReference>
<dbReference type="GO" id="GO:0016491">
    <property type="term" value="F:oxidoreductase activity"/>
    <property type="evidence" value="ECO:0007669"/>
    <property type="project" value="InterPro"/>
</dbReference>
<organism evidence="6 8">
    <name type="scientific">Pelagomonas calceolata</name>
    <dbReference type="NCBI Taxonomy" id="35677"/>
    <lineage>
        <taxon>Eukaryota</taxon>
        <taxon>Sar</taxon>
        <taxon>Stramenopiles</taxon>
        <taxon>Ochrophyta</taxon>
        <taxon>Pelagophyceae</taxon>
        <taxon>Pelagomonadales</taxon>
        <taxon>Pelagomonadaceae</taxon>
        <taxon>Pelagomonas</taxon>
    </lineage>
</organism>
<evidence type="ECO:0000313" key="7">
    <source>
        <dbReference type="EMBL" id="CAH0375658.1"/>
    </source>
</evidence>
<keyword evidence="3" id="KW-0274">FAD</keyword>
<comment type="cofactor">
    <cofactor evidence="1">
        <name>FAD</name>
        <dbReference type="ChEBI" id="CHEBI:57692"/>
    </cofactor>
</comment>
<evidence type="ECO:0000313" key="8">
    <source>
        <dbReference type="Proteomes" id="UP000789595"/>
    </source>
</evidence>
<reference evidence="6" key="1">
    <citation type="submission" date="2021-11" db="EMBL/GenBank/DDBJ databases">
        <authorList>
            <consortium name="Genoscope - CEA"/>
            <person name="William W."/>
        </authorList>
    </citation>
    <scope>NUCLEOTIDE SEQUENCE</scope>
</reference>
<sequence length="550" mass="59806">MPKHQILLLATTATALRLAPRRTVVRMATTTEAETRPKVVVVGGGWGGFGAALAAAENNCDVTLIDAGDPTSGMTTDSGKPFEPGMRGFWKDYPNINQLGDELGIEGAYTDFTESSFFSPDGLECTAPVFSGSRELPSPLGQVFASFDRFKRLPLRDRASIAGLLAAMLDFNRTPEIFDLYDRMTAYELFRRVGVTKRLVDDFLRPTLLVGLFKPPEELSAAVTMELLYFYALAHQTSFDVRWLARGTVQTTLLKPLADRLVEMGVKIKPRTFVTQLTYENEQVTSVKTSEGSVACDAVVLALGAGGMKRVLASSTELSKAAPDLAASASLNAIDVVAVRLWLDRTVKTDTPVGVFAKFPELRGAGGTFFMLDQLQKDNLEELWGDDDVQGSVLSADFYNSGAIAPLSDQAIVELEMKLLSEAYAGFKDAKVVDSCVKRYQGAVSWFSPGSFSKRPPLATSVKNVCCAGDWVRMGSREHGAKGLCQERALVSGYEAANELASRGVLNGNRRMKQRLEIRDDEPAYTMGVRASSVIQGALDRLGVGSVWVR</sequence>
<dbReference type="Pfam" id="PF01593">
    <property type="entry name" value="Amino_oxidase"/>
    <property type="match status" value="1"/>
</dbReference>
<dbReference type="PRINTS" id="PR00368">
    <property type="entry name" value="FADPNR"/>
</dbReference>
<evidence type="ECO:0000259" key="5">
    <source>
        <dbReference type="Pfam" id="PF01593"/>
    </source>
</evidence>
<dbReference type="OrthoDB" id="2219495at2759"/>
<dbReference type="EMBL" id="CAKKNE010000001">
    <property type="protein sequence ID" value="CAH0363855.1"/>
    <property type="molecule type" value="Genomic_DNA"/>
</dbReference>
<evidence type="ECO:0000256" key="3">
    <source>
        <dbReference type="ARBA" id="ARBA00022827"/>
    </source>
</evidence>
<feature type="domain" description="MnmG N-terminal" evidence="4">
    <location>
        <begin position="38"/>
        <end position="65"/>
    </location>
</feature>
<evidence type="ECO:0008006" key="9">
    <source>
        <dbReference type="Google" id="ProtNLM"/>
    </source>
</evidence>
<dbReference type="InterPro" id="IPR050464">
    <property type="entry name" value="Zeta_carotene_desat/Oxidored"/>
</dbReference>
<dbReference type="PANTHER" id="PTHR42923:SF46">
    <property type="entry name" value="AMINE OXIDASE"/>
    <property type="match status" value="1"/>
</dbReference>
<dbReference type="Gene3D" id="3.50.50.60">
    <property type="entry name" value="FAD/NAD(P)-binding domain"/>
    <property type="match status" value="2"/>
</dbReference>
<protein>
    <recommendedName>
        <fullName evidence="9">Amine oxidase domain-containing protein</fullName>
    </recommendedName>
</protein>
<dbReference type="EMBL" id="CAKKNE010000005">
    <property type="protein sequence ID" value="CAH0375658.1"/>
    <property type="molecule type" value="Genomic_DNA"/>
</dbReference>